<proteinExistence type="predicted"/>
<organism evidence="2">
    <name type="scientific">freshwater metagenome</name>
    <dbReference type="NCBI Taxonomy" id="449393"/>
    <lineage>
        <taxon>unclassified sequences</taxon>
        <taxon>metagenomes</taxon>
        <taxon>ecological metagenomes</taxon>
    </lineage>
</organism>
<name>A0A6J7AFB6_9ZZZZ</name>
<feature type="region of interest" description="Disordered" evidence="1">
    <location>
        <begin position="91"/>
        <end position="121"/>
    </location>
</feature>
<feature type="compositionally biased region" description="Polar residues" evidence="1">
    <location>
        <begin position="112"/>
        <end position="121"/>
    </location>
</feature>
<dbReference type="AlphaFoldDB" id="A0A6J7AFB6"/>
<protein>
    <submittedName>
        <fullName evidence="2">Unannotated protein</fullName>
    </submittedName>
</protein>
<sequence length="121" mass="11809">MRMRWQSRSCVAGMGLGNPVVPEVWMISATSSGPTTTFGISASGNAGMTATDAPISAAAARHSSAVFSSATITVAPRLAIAAARSVAGNLVPSGAGTRPDSVAPTASAMASADSSITIGTG</sequence>
<accession>A0A6J7AFB6</accession>
<dbReference type="EMBL" id="CAFAAV010000185">
    <property type="protein sequence ID" value="CAB4830909.1"/>
    <property type="molecule type" value="Genomic_DNA"/>
</dbReference>
<reference evidence="2" key="1">
    <citation type="submission" date="2020-05" db="EMBL/GenBank/DDBJ databases">
        <authorList>
            <person name="Chiriac C."/>
            <person name="Salcher M."/>
            <person name="Ghai R."/>
            <person name="Kavagutti S V."/>
        </authorList>
    </citation>
    <scope>NUCLEOTIDE SEQUENCE</scope>
</reference>
<evidence type="ECO:0000313" key="2">
    <source>
        <dbReference type="EMBL" id="CAB4830909.1"/>
    </source>
</evidence>
<evidence type="ECO:0000256" key="1">
    <source>
        <dbReference type="SAM" id="MobiDB-lite"/>
    </source>
</evidence>
<gene>
    <name evidence="2" type="ORF">UFOPK3099_02073</name>
</gene>